<dbReference type="OrthoDB" id="10538at2157"/>
<organism evidence="11 12">
    <name type="scientific">Sulfolobus acidocaldarius</name>
    <dbReference type="NCBI Taxonomy" id="2285"/>
    <lineage>
        <taxon>Archaea</taxon>
        <taxon>Thermoproteota</taxon>
        <taxon>Thermoprotei</taxon>
        <taxon>Sulfolobales</taxon>
        <taxon>Sulfolobaceae</taxon>
        <taxon>Sulfolobus</taxon>
    </lineage>
</organism>
<dbReference type="PANTHER" id="PTHR43317:SF1">
    <property type="entry name" value="THERMOSPERMINE SYNTHASE ACAULIS5"/>
    <property type="match status" value="1"/>
</dbReference>
<feature type="binding site" evidence="7">
    <location>
        <position position="64"/>
    </location>
    <ligand>
        <name>spermidine</name>
        <dbReference type="ChEBI" id="CHEBI:57834"/>
    </ligand>
</feature>
<evidence type="ECO:0000256" key="8">
    <source>
        <dbReference type="PROSITE-ProRule" id="PRU00354"/>
    </source>
</evidence>
<dbReference type="HAMAP" id="MF_00198">
    <property type="entry name" value="Spermidine_synth"/>
    <property type="match status" value="1"/>
</dbReference>
<feature type="binding site" evidence="7">
    <location>
        <position position="167"/>
    </location>
    <ligand>
        <name>S-methyl-5'-thioadenosine</name>
        <dbReference type="ChEBI" id="CHEBI:17509"/>
    </ligand>
</feature>
<dbReference type="STRING" id="1435377.SUSAZ_02890"/>
<dbReference type="PROSITE" id="PS01330">
    <property type="entry name" value="PABS_1"/>
    <property type="match status" value="1"/>
</dbReference>
<dbReference type="EC" id="2.5.1.16" evidence="7"/>
<dbReference type="PROSITE" id="PS51006">
    <property type="entry name" value="PABS_2"/>
    <property type="match status" value="1"/>
</dbReference>
<dbReference type="GeneID" id="14551165"/>
<dbReference type="EMBL" id="CP013695">
    <property type="protein sequence ID" value="ALU31771.1"/>
    <property type="molecule type" value="Genomic_DNA"/>
</dbReference>
<keyword evidence="2" id="KW-0963">Cytoplasm</keyword>
<dbReference type="InterPro" id="IPR001045">
    <property type="entry name" value="Spermi_synthase"/>
</dbReference>
<evidence type="ECO:0000256" key="1">
    <source>
        <dbReference type="ARBA" id="ARBA00007867"/>
    </source>
</evidence>
<gene>
    <name evidence="7" type="primary">speE</name>
    <name evidence="10" type="ORF">ATY89_03185</name>
    <name evidence="11" type="ORF">ATZ20_06210</name>
</gene>
<keyword evidence="3 7" id="KW-0808">Transferase</keyword>
<dbReference type="FunFam" id="3.40.50.150:FF:000088">
    <property type="entry name" value="Polyamine aminopropyltransferase"/>
    <property type="match status" value="1"/>
</dbReference>
<accession>A0A0U3FMW9</accession>
<dbReference type="SMR" id="A0A0U3FMW9"/>
<keyword evidence="4 7" id="KW-0745">Spermidine biosynthesis</keyword>
<feature type="binding site" evidence="7">
    <location>
        <position position="88"/>
    </location>
    <ligand>
        <name>spermidine</name>
        <dbReference type="ChEBI" id="CHEBI:57834"/>
    </ligand>
</feature>
<dbReference type="AlphaFoldDB" id="A0A0U3FMW9"/>
<feature type="binding site" evidence="7">
    <location>
        <position position="108"/>
    </location>
    <ligand>
        <name>S-methyl-5'-thioadenosine</name>
        <dbReference type="ChEBI" id="CHEBI:17509"/>
    </ligand>
</feature>
<dbReference type="InterPro" id="IPR037163">
    <property type="entry name" value="Spermidine_synt_N_sf"/>
</dbReference>
<dbReference type="Gene3D" id="3.40.50.150">
    <property type="entry name" value="Vaccinia Virus protein VP39"/>
    <property type="match status" value="1"/>
</dbReference>
<comment type="subunit">
    <text evidence="7">Homodimer or homotetramer.</text>
</comment>
<dbReference type="GeneID" id="78440986"/>
<dbReference type="Gene3D" id="2.30.140.10">
    <property type="entry name" value="Spermidine synthase, tetramerisation domain"/>
    <property type="match status" value="1"/>
</dbReference>
<dbReference type="Proteomes" id="UP000060043">
    <property type="component" value="Chromosome"/>
</dbReference>
<sequence>MFEWTWHLEWQTPQEFHAHAIKRILIEERSEFQRVILAELFRFGKALIIDGKIQSTLADEFIYHESLVHPLLISLEDPENILILGGGEGATLREALRYKSVRKVTMVDIDPVVIKFAKQNLQEWHMGSFDDSRTNLIIGDGYKFVKETNEKYNAIILDLTDPIQDSPSQLLYTSEFYRDLKSIITPNGGLVTQATSPSFSLDTFAIIYSTLKTVFKNVSAGITYVPSFDGLWGFIYASDVTNPAHLNRNQINDRIKERVTGSLRFYDGETHEMLFRVPKYIREKIENEKRVSTRENPVATPA</sequence>
<evidence type="ECO:0000256" key="3">
    <source>
        <dbReference type="ARBA" id="ARBA00022679"/>
    </source>
</evidence>
<dbReference type="InterPro" id="IPR029063">
    <property type="entry name" value="SAM-dependent_MTases_sf"/>
</dbReference>
<dbReference type="EMBL" id="CP013694">
    <property type="protein sequence ID" value="ALU29045.1"/>
    <property type="molecule type" value="Genomic_DNA"/>
</dbReference>
<evidence type="ECO:0000256" key="2">
    <source>
        <dbReference type="ARBA" id="ARBA00022490"/>
    </source>
</evidence>
<dbReference type="InterPro" id="IPR035246">
    <property type="entry name" value="Spermidine_synt_N"/>
</dbReference>
<evidence type="ECO:0000256" key="5">
    <source>
        <dbReference type="ARBA" id="ARBA00023115"/>
    </source>
</evidence>
<dbReference type="Proteomes" id="UP000065473">
    <property type="component" value="Chromosome"/>
</dbReference>
<feature type="binding site" evidence="7">
    <location>
        <begin position="140"/>
        <end position="141"/>
    </location>
    <ligand>
        <name>S-methyl-5'-thioadenosine</name>
        <dbReference type="ChEBI" id="CHEBI:17509"/>
    </ligand>
</feature>
<proteinExistence type="inferred from homology"/>
<comment type="pathway">
    <text evidence="7">Amine and polyamine biosynthesis; spermidine biosynthesis; spermidine from putrescine: step 1/1.</text>
</comment>
<evidence type="ECO:0000313" key="12">
    <source>
        <dbReference type="Proteomes" id="UP000060043"/>
    </source>
</evidence>
<dbReference type="InterPro" id="IPR030373">
    <property type="entry name" value="PABS_CS"/>
</dbReference>
<dbReference type="PANTHER" id="PTHR43317">
    <property type="entry name" value="THERMOSPERMINE SYNTHASE ACAULIS5"/>
    <property type="match status" value="1"/>
</dbReference>
<dbReference type="GO" id="GO:0004766">
    <property type="term" value="F:spermidine synthase activity"/>
    <property type="evidence" value="ECO:0007669"/>
    <property type="project" value="UniProtKB-UniRule"/>
</dbReference>
<dbReference type="SUPFAM" id="SSF53335">
    <property type="entry name" value="S-adenosyl-L-methionine-dependent methyltransferases"/>
    <property type="match status" value="1"/>
</dbReference>
<evidence type="ECO:0000313" key="11">
    <source>
        <dbReference type="EMBL" id="ALU31771.1"/>
    </source>
</evidence>
<feature type="binding site" evidence="7">
    <location>
        <position position="33"/>
    </location>
    <ligand>
        <name>S-methyl-5'-thioadenosine</name>
        <dbReference type="ChEBI" id="CHEBI:17509"/>
    </ligand>
</feature>
<dbReference type="UniPathway" id="UPA00248">
    <property type="reaction ID" value="UER00314"/>
</dbReference>
<dbReference type="RefSeq" id="WP_011277533.1">
    <property type="nucleotide sequence ID" value="NZ_BHWZ01000001.1"/>
</dbReference>
<dbReference type="CDD" id="cd02440">
    <property type="entry name" value="AdoMet_MTases"/>
    <property type="match status" value="1"/>
</dbReference>
<keyword evidence="5 7" id="KW-0620">Polyamine biosynthesis</keyword>
<evidence type="ECO:0000256" key="6">
    <source>
        <dbReference type="ARBA" id="ARBA00048874"/>
    </source>
</evidence>
<dbReference type="NCBIfam" id="NF002010">
    <property type="entry name" value="PRK00811.1"/>
    <property type="match status" value="1"/>
</dbReference>
<comment type="catalytic activity">
    <reaction evidence="7">
        <text>S-adenosyl 3-(methylsulfanyl)propylamine + putrescine = S-methyl-5'-thioadenosine + spermidine + H(+)</text>
        <dbReference type="Rhea" id="RHEA:12721"/>
        <dbReference type="ChEBI" id="CHEBI:15378"/>
        <dbReference type="ChEBI" id="CHEBI:17509"/>
        <dbReference type="ChEBI" id="CHEBI:57443"/>
        <dbReference type="ChEBI" id="CHEBI:57834"/>
        <dbReference type="ChEBI" id="CHEBI:326268"/>
        <dbReference type="EC" id="2.5.1.16"/>
    </reaction>
</comment>
<feature type="active site" description="Proton acceptor" evidence="7 8">
    <location>
        <position position="158"/>
    </location>
</feature>
<evidence type="ECO:0000259" key="9">
    <source>
        <dbReference type="PROSITE" id="PS51006"/>
    </source>
</evidence>
<dbReference type="Pfam" id="PF01564">
    <property type="entry name" value="Spermine_synth"/>
    <property type="match status" value="1"/>
</dbReference>
<reference evidence="12 13" key="1">
    <citation type="submission" date="2015-12" db="EMBL/GenBank/DDBJ databases">
        <title>A stable core within a dynamic pangenome in Sulfolobus acidocaldarius.</title>
        <authorList>
            <person name="Anderson R."/>
            <person name="Kouris A."/>
            <person name="Seward C."/>
            <person name="Campbell K."/>
            <person name="Whitaker R."/>
        </authorList>
    </citation>
    <scope>NUCLEOTIDE SEQUENCE [LARGE SCALE GENOMIC DNA]</scope>
    <source>
        <strain evidence="10 13">GG12-C01-09</strain>
        <strain evidence="11 12">NG05B_CO5_07</strain>
    </source>
</reference>
<dbReference type="GO" id="GO:0008295">
    <property type="term" value="P:spermidine biosynthetic process"/>
    <property type="evidence" value="ECO:0007669"/>
    <property type="project" value="UniProtKB-UniRule"/>
</dbReference>
<dbReference type="PaxDb" id="1435377-SUSAZ_02890"/>
<protein>
    <recommendedName>
        <fullName evidence="7">Polyamine aminopropyltransferase</fullName>
    </recommendedName>
    <alternativeName>
        <fullName evidence="7">Putrescine aminopropyltransferase</fullName>
        <shortName evidence="7">PAPT</shortName>
    </alternativeName>
    <alternativeName>
        <fullName evidence="7">Spermidine synthase</fullName>
        <shortName evidence="7">SPDS</shortName>
        <shortName evidence="7">SPDSY</shortName>
        <ecNumber evidence="7">2.5.1.16</ecNumber>
    </alternativeName>
</protein>
<comment type="function">
    <text evidence="7">Catalyzes the irreversible transfer of a propylamine group from the amino donor S-adenosylmethioninamine (decarboxy-AdoMet) to putrescine (1,4-diaminobutane) to yield spermidine.</text>
</comment>
<comment type="catalytic activity">
    <reaction evidence="6">
        <text>S-adenosyl 3-(methylsulfanyl)propylamine + spermidine = thermospermine + S-methyl-5'-thioadenosine + H(+)</text>
        <dbReference type="Rhea" id="RHEA:30515"/>
        <dbReference type="ChEBI" id="CHEBI:15378"/>
        <dbReference type="ChEBI" id="CHEBI:17509"/>
        <dbReference type="ChEBI" id="CHEBI:57443"/>
        <dbReference type="ChEBI" id="CHEBI:57834"/>
        <dbReference type="ChEBI" id="CHEBI:59903"/>
        <dbReference type="EC" id="2.5.1.79"/>
    </reaction>
</comment>
<evidence type="ECO:0000256" key="7">
    <source>
        <dbReference type="HAMAP-Rule" id="MF_00198"/>
    </source>
</evidence>
<dbReference type="OMA" id="FLYHEMM"/>
<comment type="similarity">
    <text evidence="1 7">Belongs to the spermidine/spermine synthase family.</text>
</comment>
<evidence type="ECO:0000313" key="13">
    <source>
        <dbReference type="Proteomes" id="UP000065473"/>
    </source>
</evidence>
<comment type="caution">
    <text evidence="7">Lacks conserved residue(s) required for the propagation of feature annotation.</text>
</comment>
<dbReference type="GO" id="GO:0010487">
    <property type="term" value="F:thermospermine synthase activity"/>
    <property type="evidence" value="ECO:0007669"/>
    <property type="project" value="UniProtKB-EC"/>
</dbReference>
<evidence type="ECO:0000313" key="10">
    <source>
        <dbReference type="EMBL" id="ALU29045.1"/>
    </source>
</evidence>
<dbReference type="InterPro" id="IPR030374">
    <property type="entry name" value="PABS"/>
</dbReference>
<dbReference type="Pfam" id="PF17284">
    <property type="entry name" value="Spermine_synt_N"/>
    <property type="match status" value="1"/>
</dbReference>
<feature type="domain" description="PABS" evidence="9">
    <location>
        <begin position="4"/>
        <end position="239"/>
    </location>
</feature>
<name>A0A0U3FMW9_9CREN</name>
<evidence type="ECO:0000256" key="4">
    <source>
        <dbReference type="ARBA" id="ARBA00023066"/>
    </source>
</evidence>